<dbReference type="RefSeq" id="WP_105351823.1">
    <property type="nucleotide sequence ID" value="NZ_PUIB01000006.1"/>
</dbReference>
<dbReference type="InterPro" id="IPR050962">
    <property type="entry name" value="Phosphate-bind_PstS"/>
</dbReference>
<feature type="domain" description="PBP" evidence="7">
    <location>
        <begin position="30"/>
        <end position="303"/>
    </location>
</feature>
<dbReference type="NCBIfam" id="TIGR00975">
    <property type="entry name" value="3a0107s03"/>
    <property type="match status" value="1"/>
</dbReference>
<keyword evidence="4 6" id="KW-0813">Transport</keyword>
<accession>A0A2S8G9I5</accession>
<comment type="subunit">
    <text evidence="3">The complex is composed of two ATP-binding proteins (PstB), two transmembrane proteins (PstC and PstA) and a solute-binding protein (PstS).</text>
</comment>
<dbReference type="InterPro" id="IPR024370">
    <property type="entry name" value="PBP_domain"/>
</dbReference>
<dbReference type="CDD" id="cd13565">
    <property type="entry name" value="PBP2_PstS"/>
    <property type="match status" value="1"/>
</dbReference>
<evidence type="ECO:0000256" key="4">
    <source>
        <dbReference type="ARBA" id="ARBA00022448"/>
    </source>
</evidence>
<dbReference type="PANTHER" id="PTHR42996:SF1">
    <property type="entry name" value="PHOSPHATE-BINDING PROTEIN PSTS"/>
    <property type="match status" value="1"/>
</dbReference>
<dbReference type="GO" id="GO:0035435">
    <property type="term" value="P:phosphate ion transmembrane transport"/>
    <property type="evidence" value="ECO:0007669"/>
    <property type="project" value="InterPro"/>
</dbReference>
<dbReference type="PROSITE" id="PS51257">
    <property type="entry name" value="PROKAR_LIPOPROTEIN"/>
    <property type="match status" value="1"/>
</dbReference>
<dbReference type="SUPFAM" id="SSF53850">
    <property type="entry name" value="Periplasmic binding protein-like II"/>
    <property type="match status" value="1"/>
</dbReference>
<dbReference type="OrthoDB" id="9790048at2"/>
<dbReference type="Pfam" id="PF12849">
    <property type="entry name" value="PBP_like_2"/>
    <property type="match status" value="1"/>
</dbReference>
<gene>
    <name evidence="8" type="primary">pstS</name>
    <name evidence="8" type="ORF">C5Y98_03990</name>
</gene>
<evidence type="ECO:0000313" key="9">
    <source>
        <dbReference type="Proteomes" id="UP000239388"/>
    </source>
</evidence>
<evidence type="ECO:0000256" key="5">
    <source>
        <dbReference type="ARBA" id="ARBA00022592"/>
    </source>
</evidence>
<dbReference type="Proteomes" id="UP000239388">
    <property type="component" value="Unassembled WGS sequence"/>
</dbReference>
<protein>
    <recommendedName>
        <fullName evidence="6">Phosphate-binding protein</fullName>
    </recommendedName>
</protein>
<evidence type="ECO:0000256" key="3">
    <source>
        <dbReference type="ARBA" id="ARBA00011529"/>
    </source>
</evidence>
<evidence type="ECO:0000256" key="1">
    <source>
        <dbReference type="ARBA" id="ARBA00002841"/>
    </source>
</evidence>
<keyword evidence="5 6" id="KW-0592">Phosphate transport</keyword>
<reference evidence="8 9" key="1">
    <citation type="submission" date="2018-02" db="EMBL/GenBank/DDBJ databases">
        <title>Comparative genomes isolates from brazilian mangrove.</title>
        <authorList>
            <person name="Araujo J.E."/>
            <person name="Taketani R.G."/>
            <person name="Silva M.C.P."/>
            <person name="Loureco M.V."/>
            <person name="Andreote F.D."/>
        </authorList>
    </citation>
    <scope>NUCLEOTIDE SEQUENCE [LARGE SCALE GENOMIC DNA]</scope>
    <source>
        <strain evidence="8 9">NAP PRIS-MGV</strain>
    </source>
</reference>
<evidence type="ECO:0000256" key="6">
    <source>
        <dbReference type="PIRNR" id="PIRNR002756"/>
    </source>
</evidence>
<evidence type="ECO:0000256" key="2">
    <source>
        <dbReference type="ARBA" id="ARBA00008725"/>
    </source>
</evidence>
<proteinExistence type="inferred from homology"/>
<dbReference type="GO" id="GO:0042301">
    <property type="term" value="F:phosphate ion binding"/>
    <property type="evidence" value="ECO:0007669"/>
    <property type="project" value="InterPro"/>
</dbReference>
<comment type="function">
    <text evidence="1">Part of the ABC transporter complex PstSACB involved in phosphate import.</text>
</comment>
<organism evidence="8 9">
    <name type="scientific">Blastopirellula marina</name>
    <dbReference type="NCBI Taxonomy" id="124"/>
    <lineage>
        <taxon>Bacteria</taxon>
        <taxon>Pseudomonadati</taxon>
        <taxon>Planctomycetota</taxon>
        <taxon>Planctomycetia</taxon>
        <taxon>Pirellulales</taxon>
        <taxon>Pirellulaceae</taxon>
        <taxon>Blastopirellula</taxon>
    </lineage>
</organism>
<dbReference type="PANTHER" id="PTHR42996">
    <property type="entry name" value="PHOSPHATE-BINDING PROTEIN PSTS"/>
    <property type="match status" value="1"/>
</dbReference>
<sequence length="345" mass="36865">MKNTLSVLSTYFALAAVLVATIGCGGGSPGTKLQGAGASFPAPLYNSWFKEYSNAHKDVQIDYQSVGSGSGVTAVIDETVDFGASDAAMKEDEMAKVERGVQLLPMTAGAIVLAYNLEGVDELKLSREAYVDIFLGKIIKWNDPKIAATNEGVNLPDLDINVVVRSDSSGTTYVFTQHLSTISKEFAESPGTNKAPNWPVGTKSKGNEGVTTSLAQNPGSIGYVEFGYAMKAKLATVALENKSGEFIKPSIASAQAALAGVEMPEDLIAWLPDPEGKDSYPIVTYTWIIAYKKYDSEEKVKVFKDLIQYCLTEGQKSSESLGYIPLPETVVEKVSAALDNISVGK</sequence>
<dbReference type="Gene3D" id="3.40.190.10">
    <property type="entry name" value="Periplasmic binding protein-like II"/>
    <property type="match status" value="2"/>
</dbReference>
<dbReference type="AlphaFoldDB" id="A0A2S8G9I5"/>
<comment type="similarity">
    <text evidence="2 6">Belongs to the PstS family.</text>
</comment>
<name>A0A2S8G9I5_9BACT</name>
<evidence type="ECO:0000259" key="7">
    <source>
        <dbReference type="Pfam" id="PF12849"/>
    </source>
</evidence>
<dbReference type="InterPro" id="IPR005673">
    <property type="entry name" value="ABC_phos-bd_PstS"/>
</dbReference>
<dbReference type="GO" id="GO:0043190">
    <property type="term" value="C:ATP-binding cassette (ABC) transporter complex"/>
    <property type="evidence" value="ECO:0007669"/>
    <property type="project" value="InterPro"/>
</dbReference>
<dbReference type="EMBL" id="PUIB01000006">
    <property type="protein sequence ID" value="PQO41126.1"/>
    <property type="molecule type" value="Genomic_DNA"/>
</dbReference>
<comment type="caution">
    <text evidence="8">The sequence shown here is derived from an EMBL/GenBank/DDBJ whole genome shotgun (WGS) entry which is preliminary data.</text>
</comment>
<dbReference type="PIRSF" id="PIRSF002756">
    <property type="entry name" value="PstS"/>
    <property type="match status" value="1"/>
</dbReference>
<evidence type="ECO:0000313" key="8">
    <source>
        <dbReference type="EMBL" id="PQO41126.1"/>
    </source>
</evidence>